<proteinExistence type="predicted"/>
<comment type="caution">
    <text evidence="2">The sequence shown here is derived from an EMBL/GenBank/DDBJ whole genome shotgun (WGS) entry which is preliminary data.</text>
</comment>
<feature type="compositionally biased region" description="Polar residues" evidence="1">
    <location>
        <begin position="23"/>
        <end position="46"/>
    </location>
</feature>
<dbReference type="AlphaFoldDB" id="A0A409Y4K6"/>
<dbReference type="EMBL" id="NHYE01001168">
    <property type="protein sequence ID" value="PPQ97912.1"/>
    <property type="molecule type" value="Genomic_DNA"/>
</dbReference>
<feature type="region of interest" description="Disordered" evidence="1">
    <location>
        <begin position="148"/>
        <end position="168"/>
    </location>
</feature>
<accession>A0A409Y4K6</accession>
<name>A0A409Y4K6_9AGAR</name>
<dbReference type="Proteomes" id="UP000284706">
    <property type="component" value="Unassembled WGS sequence"/>
</dbReference>
<keyword evidence="3" id="KW-1185">Reference proteome</keyword>
<evidence type="ECO:0000256" key="1">
    <source>
        <dbReference type="SAM" id="MobiDB-lite"/>
    </source>
</evidence>
<reference evidence="2 3" key="1">
    <citation type="journal article" date="2018" name="Evol. Lett.">
        <title>Horizontal gene cluster transfer increased hallucinogenic mushroom diversity.</title>
        <authorList>
            <person name="Reynolds H.T."/>
            <person name="Vijayakumar V."/>
            <person name="Gluck-Thaler E."/>
            <person name="Korotkin H.B."/>
            <person name="Matheny P.B."/>
            <person name="Slot J.C."/>
        </authorList>
    </citation>
    <scope>NUCLEOTIDE SEQUENCE [LARGE SCALE GENOMIC DNA]</scope>
    <source>
        <strain evidence="2 3">SRW20</strain>
    </source>
</reference>
<organism evidence="2 3">
    <name type="scientific">Gymnopilus dilepis</name>
    <dbReference type="NCBI Taxonomy" id="231916"/>
    <lineage>
        <taxon>Eukaryota</taxon>
        <taxon>Fungi</taxon>
        <taxon>Dikarya</taxon>
        <taxon>Basidiomycota</taxon>
        <taxon>Agaricomycotina</taxon>
        <taxon>Agaricomycetes</taxon>
        <taxon>Agaricomycetidae</taxon>
        <taxon>Agaricales</taxon>
        <taxon>Agaricineae</taxon>
        <taxon>Hymenogastraceae</taxon>
        <taxon>Gymnopilus</taxon>
    </lineage>
</organism>
<dbReference type="InParanoid" id="A0A409Y4K6"/>
<evidence type="ECO:0000313" key="3">
    <source>
        <dbReference type="Proteomes" id="UP000284706"/>
    </source>
</evidence>
<sequence length="282" mass="30761">MDAPPETRAPSPRTNPLPISPPRTYSSSTGALATSNASDPSYNTQIAEPRLRYTRSLQSLPPPSQFQEPAPVPVQQRSLFESPYSSASSRTRSTDYGIYARRMALSQPGSYNPSPMSSPPKVPQFVNGSESYSSPMYLGPYAYASQHPYPPPATQAQSGSYNPSPMPSPHYLPQFGSNNPLGPGIDSSPMLSPQYNYIPQFGSNNPYRYMSYDSESQLPDSPPVRQPQHGIYIPPTMSPKDEALLAQPFDAVYDSELSPPQAQAAITQMPSTMSVNRDTVTC</sequence>
<protein>
    <submittedName>
        <fullName evidence="2">Uncharacterized protein</fullName>
    </submittedName>
</protein>
<feature type="compositionally biased region" description="Polar residues" evidence="1">
    <location>
        <begin position="154"/>
        <end position="163"/>
    </location>
</feature>
<evidence type="ECO:0000313" key="2">
    <source>
        <dbReference type="EMBL" id="PPQ97912.1"/>
    </source>
</evidence>
<gene>
    <name evidence="2" type="ORF">CVT26_002998</name>
</gene>
<feature type="region of interest" description="Disordered" evidence="1">
    <location>
        <begin position="1"/>
        <end position="93"/>
    </location>
</feature>